<dbReference type="AlphaFoldDB" id="A0A844L9A8"/>
<dbReference type="InterPro" id="IPR027417">
    <property type="entry name" value="P-loop_NTPase"/>
</dbReference>
<dbReference type="PANTHER" id="PTHR13696:SF99">
    <property type="entry name" value="COBYRINIC ACID AC-DIAMIDE SYNTHASE"/>
    <property type="match status" value="1"/>
</dbReference>
<proteinExistence type="predicted"/>
<feature type="domain" description="AAA" evidence="1">
    <location>
        <begin position="5"/>
        <end position="155"/>
    </location>
</feature>
<name>A0A844L9A8_9FIRM</name>
<evidence type="ECO:0000313" key="3">
    <source>
        <dbReference type="Proteomes" id="UP000449193"/>
    </source>
</evidence>
<comment type="caution">
    <text evidence="2">The sequence shown here is derived from an EMBL/GenBank/DDBJ whole genome shotgun (WGS) entry which is preliminary data.</text>
</comment>
<sequence length="155" mass="17427">MNRNKIVAILNRKGGVCKTTTTHNLGVALAERGYRVLLVDCDTQRNLSISLGINRPDEEQYTLCELLQPLVDVDADDVNIHNCIHHLENGLDFIPNKQALSTLEKQISTLDFRRECVLFDALEDIRSDYDYILLDCMASLGMLAVNVMMACDTVL</sequence>
<dbReference type="Gene3D" id="3.40.50.300">
    <property type="entry name" value="P-loop containing nucleotide triphosphate hydrolases"/>
    <property type="match status" value="1"/>
</dbReference>
<dbReference type="PANTHER" id="PTHR13696">
    <property type="entry name" value="P-LOOP CONTAINING NUCLEOSIDE TRIPHOSPHATE HYDROLASE"/>
    <property type="match status" value="1"/>
</dbReference>
<evidence type="ECO:0000313" key="2">
    <source>
        <dbReference type="EMBL" id="MTS53275.1"/>
    </source>
</evidence>
<feature type="non-terminal residue" evidence="2">
    <location>
        <position position="155"/>
    </location>
</feature>
<dbReference type="Pfam" id="PF13614">
    <property type="entry name" value="AAA_31"/>
    <property type="match status" value="1"/>
</dbReference>
<evidence type="ECO:0000259" key="1">
    <source>
        <dbReference type="Pfam" id="PF13614"/>
    </source>
</evidence>
<dbReference type="InterPro" id="IPR050678">
    <property type="entry name" value="DNA_Partitioning_ATPase"/>
</dbReference>
<dbReference type="Proteomes" id="UP000449193">
    <property type="component" value="Unassembled WGS sequence"/>
</dbReference>
<accession>A0A844L9A8</accession>
<organism evidence="2 3">
    <name type="scientific">Ruthenibacterium lactatiformans</name>
    <dbReference type="NCBI Taxonomy" id="1550024"/>
    <lineage>
        <taxon>Bacteria</taxon>
        <taxon>Bacillati</taxon>
        <taxon>Bacillota</taxon>
        <taxon>Clostridia</taxon>
        <taxon>Eubacteriales</taxon>
        <taxon>Oscillospiraceae</taxon>
        <taxon>Ruthenibacterium</taxon>
    </lineage>
</organism>
<protein>
    <submittedName>
        <fullName evidence="2">AAA family ATPase</fullName>
    </submittedName>
</protein>
<reference evidence="2 3" key="1">
    <citation type="journal article" date="2019" name="Nat. Med.">
        <title>A library of human gut bacterial isolates paired with longitudinal multiomics data enables mechanistic microbiome research.</title>
        <authorList>
            <person name="Poyet M."/>
            <person name="Groussin M."/>
            <person name="Gibbons S.M."/>
            <person name="Avila-Pacheco J."/>
            <person name="Jiang X."/>
            <person name="Kearney S.M."/>
            <person name="Perrotta A.R."/>
            <person name="Berdy B."/>
            <person name="Zhao S."/>
            <person name="Lieberman T.D."/>
            <person name="Swanson P.K."/>
            <person name="Smith M."/>
            <person name="Roesemann S."/>
            <person name="Alexander J.E."/>
            <person name="Rich S.A."/>
            <person name="Livny J."/>
            <person name="Vlamakis H."/>
            <person name="Clish C."/>
            <person name="Bullock K."/>
            <person name="Deik A."/>
            <person name="Scott J."/>
            <person name="Pierce K.A."/>
            <person name="Xavier R.J."/>
            <person name="Alm E.J."/>
        </authorList>
    </citation>
    <scope>NUCLEOTIDE SEQUENCE [LARGE SCALE GENOMIC DNA]</scope>
    <source>
        <strain evidence="2 3">BIOML-A7</strain>
    </source>
</reference>
<dbReference type="EMBL" id="WMZR01000056">
    <property type="protein sequence ID" value="MTS53275.1"/>
    <property type="molecule type" value="Genomic_DNA"/>
</dbReference>
<dbReference type="InterPro" id="IPR025669">
    <property type="entry name" value="AAA_dom"/>
</dbReference>
<dbReference type="SUPFAM" id="SSF52540">
    <property type="entry name" value="P-loop containing nucleoside triphosphate hydrolases"/>
    <property type="match status" value="1"/>
</dbReference>
<dbReference type="RefSeq" id="WP_155202854.1">
    <property type="nucleotide sequence ID" value="NZ_WMZR01000056.1"/>
</dbReference>
<gene>
    <name evidence="2" type="ORF">GMD52_17365</name>
</gene>